<dbReference type="Proteomes" id="UP000657372">
    <property type="component" value="Unassembled WGS sequence"/>
</dbReference>
<dbReference type="Gene3D" id="1.20.910.10">
    <property type="entry name" value="Heme oxygenase-like"/>
    <property type="match status" value="1"/>
</dbReference>
<protein>
    <submittedName>
        <fullName evidence="1">Iron-containing redox enzyme family protein</fullName>
    </submittedName>
</protein>
<sequence>MFSNTVIAAIESVKKESKALDFANRDVVLANLVFAHQVITASEDLLKEAVNASDGDLKEYFVAHLDEEKNHQVWLADDLATAGINVADMPLIRKAAEMAGSQYYMIKHVSPLALLGYMAVLEGFPTSLESVAKLEELHGVGLIRTLRYHAEHDLEHRKDLFSIIDKYPDDLILQNAIQTALYMNEFTSELNQE</sequence>
<comment type="caution">
    <text evidence="1">The sequence shown here is derived from an EMBL/GenBank/DDBJ whole genome shotgun (WGS) entry which is preliminary data.</text>
</comment>
<name>A0ABS0ES33_9BURK</name>
<evidence type="ECO:0000313" key="2">
    <source>
        <dbReference type="Proteomes" id="UP000657372"/>
    </source>
</evidence>
<reference evidence="1 2" key="1">
    <citation type="submission" date="2020-11" db="EMBL/GenBank/DDBJ databases">
        <title>WGS of Herminiimonas contaminans strain Marseille-Q4544 isolated from planarians Schmidtea mediterranea.</title>
        <authorList>
            <person name="Kangale L."/>
        </authorList>
    </citation>
    <scope>NUCLEOTIDE SEQUENCE [LARGE SCALE GENOMIC DNA]</scope>
    <source>
        <strain evidence="1 2">Marseille-Q4544</strain>
    </source>
</reference>
<dbReference type="Pfam" id="PF14518">
    <property type="entry name" value="Haem_oxygenas_2"/>
    <property type="match status" value="1"/>
</dbReference>
<dbReference type="SUPFAM" id="SSF48613">
    <property type="entry name" value="Heme oxygenase-like"/>
    <property type="match status" value="1"/>
</dbReference>
<evidence type="ECO:0000313" key="1">
    <source>
        <dbReference type="EMBL" id="MBF8177655.1"/>
    </source>
</evidence>
<organism evidence="1 2">
    <name type="scientific">Herminiimonas contaminans</name>
    <dbReference type="NCBI Taxonomy" id="1111140"/>
    <lineage>
        <taxon>Bacteria</taxon>
        <taxon>Pseudomonadati</taxon>
        <taxon>Pseudomonadota</taxon>
        <taxon>Betaproteobacteria</taxon>
        <taxon>Burkholderiales</taxon>
        <taxon>Oxalobacteraceae</taxon>
        <taxon>Herminiimonas</taxon>
    </lineage>
</organism>
<accession>A0ABS0ES33</accession>
<proteinExistence type="predicted"/>
<dbReference type="EMBL" id="JADOEL010000005">
    <property type="protein sequence ID" value="MBF8177655.1"/>
    <property type="molecule type" value="Genomic_DNA"/>
</dbReference>
<gene>
    <name evidence="1" type="ORF">IXC47_08185</name>
</gene>
<dbReference type="InterPro" id="IPR016084">
    <property type="entry name" value="Haem_Oase-like_multi-hlx"/>
</dbReference>
<dbReference type="RefSeq" id="WP_195875247.1">
    <property type="nucleotide sequence ID" value="NZ_JADOEL010000005.1"/>
</dbReference>
<keyword evidence="2" id="KW-1185">Reference proteome</keyword>